<dbReference type="EnsemblPlants" id="HORVU.MOREX.r3.7HG0745710.1">
    <property type="protein sequence ID" value="HORVU.MOREX.r3.7HG0745710.1"/>
    <property type="gene ID" value="HORVU.MOREX.r3.7HG0745710"/>
</dbReference>
<keyword evidence="3" id="KW-1185">Reference proteome</keyword>
<accession>M0YQT0</accession>
<dbReference type="Gramene" id="HORVU.MOREX.r3.7HG0745710.1">
    <property type="protein sequence ID" value="HORVU.MOREX.r3.7HG0745710.1"/>
    <property type="gene ID" value="HORVU.MOREX.r3.7HG0745710"/>
</dbReference>
<dbReference type="GeneID" id="123409059"/>
<sequence length="278" mass="30479">MSAVVCGKRSSSIFADDLLLQQASSSPPSHHSPAAKRSRYAHHHHRRDALLGQLRAAFPAMDPQLLERALEASGDDLDDAIKSLKELHLMESNQANPSATGSTFENGPTAVQPSVEGIVASSGVDTATQHQPAADSHQPSNSGPEWVDLFVREMSNASDMDDARARASRALEALTKSILEGAGAEAAQSLHQENMMLKEQMTAVLSQNAVLKRAVAIQHERQKEFDERSHEVQGLKQLVLQYQEQLRTLEINNYALQMHLKQAQQSSSMPGRYNPDVF</sequence>
<dbReference type="RefSeq" id="XP_044957983.1">
    <property type="nucleotide sequence ID" value="XM_045102048.1"/>
</dbReference>
<dbReference type="InParanoid" id="M0YQT0"/>
<dbReference type="InterPro" id="IPR009060">
    <property type="entry name" value="UBA-like_sf"/>
</dbReference>
<reference evidence="2" key="3">
    <citation type="submission" date="2022-01" db="UniProtKB">
        <authorList>
            <consortium name="EnsemblPlants"/>
        </authorList>
    </citation>
    <scope>IDENTIFICATION</scope>
    <source>
        <strain evidence="2">subsp. vulgare</strain>
    </source>
</reference>
<dbReference type="PROSITE" id="PS51140">
    <property type="entry name" value="CUE"/>
    <property type="match status" value="1"/>
</dbReference>
<dbReference type="SMART" id="SM00546">
    <property type="entry name" value="CUE"/>
    <property type="match status" value="1"/>
</dbReference>
<feature type="compositionally biased region" description="Basic residues" evidence="1">
    <location>
        <begin position="33"/>
        <end position="46"/>
    </location>
</feature>
<dbReference type="AlphaFoldDB" id="M0YQT0"/>
<dbReference type="FunCoup" id="M0YQT0">
    <property type="interactions" value="937"/>
</dbReference>
<protein>
    <submittedName>
        <fullName evidence="2">Uncharacterized protein</fullName>
    </submittedName>
</protein>
<evidence type="ECO:0000256" key="1">
    <source>
        <dbReference type="SAM" id="MobiDB-lite"/>
    </source>
</evidence>
<dbReference type="OMA" id="QNASNMD"/>
<dbReference type="Gene3D" id="1.10.8.10">
    <property type="entry name" value="DNA helicase RuvA subunit, C-terminal domain"/>
    <property type="match status" value="1"/>
</dbReference>
<evidence type="ECO:0000313" key="3">
    <source>
        <dbReference type="Proteomes" id="UP000011116"/>
    </source>
</evidence>
<dbReference type="KEGG" id="hvg:123409059"/>
<dbReference type="GO" id="GO:0043130">
    <property type="term" value="F:ubiquitin binding"/>
    <property type="evidence" value="ECO:0007669"/>
    <property type="project" value="InterPro"/>
</dbReference>
<proteinExistence type="predicted"/>
<dbReference type="ExpressionAtlas" id="M0YQT0">
    <property type="expression patterns" value="baseline and differential"/>
</dbReference>
<name>M0YQT0_HORVV</name>
<evidence type="ECO:0000313" key="2">
    <source>
        <dbReference type="EnsemblPlants" id="HORVU.MOREX.r3.7HG0745710.1"/>
    </source>
</evidence>
<dbReference type="InterPro" id="IPR003892">
    <property type="entry name" value="CUE"/>
</dbReference>
<dbReference type="PANTHER" id="PTHR31245:SF1">
    <property type="entry name" value="UBIQUITIN SYSTEM COMPONENT CUE PROTEIN"/>
    <property type="match status" value="1"/>
</dbReference>
<feature type="region of interest" description="Disordered" evidence="1">
    <location>
        <begin position="23"/>
        <end position="46"/>
    </location>
</feature>
<dbReference type="PANTHER" id="PTHR31245">
    <property type="entry name" value="UBIQUITIN SYSTEM COMPONENT CUE PROTEIN"/>
    <property type="match status" value="1"/>
</dbReference>
<dbReference type="Proteomes" id="UP000011116">
    <property type="component" value="Chromosome 7H"/>
</dbReference>
<organism evidence="2 3">
    <name type="scientific">Hordeum vulgare subsp. vulgare</name>
    <name type="common">Domesticated barley</name>
    <dbReference type="NCBI Taxonomy" id="112509"/>
    <lineage>
        <taxon>Eukaryota</taxon>
        <taxon>Viridiplantae</taxon>
        <taxon>Streptophyta</taxon>
        <taxon>Embryophyta</taxon>
        <taxon>Tracheophyta</taxon>
        <taxon>Spermatophyta</taxon>
        <taxon>Magnoliopsida</taxon>
        <taxon>Liliopsida</taxon>
        <taxon>Poales</taxon>
        <taxon>Poaceae</taxon>
        <taxon>BOP clade</taxon>
        <taxon>Pooideae</taxon>
        <taxon>Triticodae</taxon>
        <taxon>Triticeae</taxon>
        <taxon>Hordeinae</taxon>
        <taxon>Hordeum</taxon>
    </lineage>
</organism>
<dbReference type="SMR" id="M0YQT0"/>
<feature type="compositionally biased region" description="Polar residues" evidence="1">
    <location>
        <begin position="123"/>
        <end position="143"/>
    </location>
</feature>
<dbReference type="eggNOG" id="ENOG502QRNX">
    <property type="taxonomic scope" value="Eukaryota"/>
</dbReference>
<reference evidence="3" key="1">
    <citation type="journal article" date="2012" name="Nature">
        <title>A physical, genetic and functional sequence assembly of the barley genome.</title>
        <authorList>
            <consortium name="The International Barley Genome Sequencing Consortium"/>
            <person name="Mayer K.F."/>
            <person name="Waugh R."/>
            <person name="Brown J.W."/>
            <person name="Schulman A."/>
            <person name="Langridge P."/>
            <person name="Platzer M."/>
            <person name="Fincher G.B."/>
            <person name="Muehlbauer G.J."/>
            <person name="Sato K."/>
            <person name="Close T.J."/>
            <person name="Wise R.P."/>
            <person name="Stein N."/>
        </authorList>
    </citation>
    <scope>NUCLEOTIDE SEQUENCE [LARGE SCALE GENOMIC DNA]</scope>
    <source>
        <strain evidence="3">cv. Morex</strain>
    </source>
</reference>
<reference evidence="2" key="2">
    <citation type="submission" date="2020-10" db="EMBL/GenBank/DDBJ databases">
        <authorList>
            <person name="Scholz U."/>
            <person name="Mascher M."/>
            <person name="Fiebig A."/>
        </authorList>
    </citation>
    <scope>NUCLEOTIDE SEQUENCE [LARGE SCALE GENOMIC DNA]</scope>
    <source>
        <strain evidence="2">cv. Morex</strain>
    </source>
</reference>
<dbReference type="Pfam" id="PF02845">
    <property type="entry name" value="CUE"/>
    <property type="match status" value="1"/>
</dbReference>
<feature type="region of interest" description="Disordered" evidence="1">
    <location>
        <begin position="123"/>
        <end position="145"/>
    </location>
</feature>
<dbReference type="CDD" id="cd14279">
    <property type="entry name" value="CUE"/>
    <property type="match status" value="1"/>
</dbReference>
<gene>
    <name evidence="2" type="primary">LOC123409059</name>
</gene>
<dbReference type="SUPFAM" id="SSF46934">
    <property type="entry name" value="UBA-like"/>
    <property type="match status" value="1"/>
</dbReference>
<feature type="compositionally biased region" description="Low complexity" evidence="1">
    <location>
        <begin position="23"/>
        <end position="32"/>
    </location>
</feature>
<dbReference type="STRING" id="112509.M0YQT0"/>
<dbReference type="OrthoDB" id="440455at2759"/>
<dbReference type="PaxDb" id="4513-MLOC_71862.1"/>
<dbReference type="Gramene" id="HORVU.MOREX.r2.7HG0618510.1">
    <property type="protein sequence ID" value="HORVU.MOREX.r2.7HG0618510.1"/>
    <property type="gene ID" value="HORVU.MOREX.r2.7HG0618510"/>
</dbReference>